<dbReference type="Proteomes" id="UP000295066">
    <property type="component" value="Unassembled WGS sequence"/>
</dbReference>
<evidence type="ECO:0000256" key="2">
    <source>
        <dbReference type="ARBA" id="ARBA00022448"/>
    </source>
</evidence>
<evidence type="ECO:0000256" key="8">
    <source>
        <dbReference type="ARBA" id="ARBA00038436"/>
    </source>
</evidence>
<evidence type="ECO:0000256" key="5">
    <source>
        <dbReference type="ARBA" id="ARBA00022692"/>
    </source>
</evidence>
<evidence type="ECO:0000259" key="10">
    <source>
        <dbReference type="Pfam" id="PF04290"/>
    </source>
</evidence>
<keyword evidence="5 9" id="KW-0812">Transmembrane</keyword>
<evidence type="ECO:0000313" key="12">
    <source>
        <dbReference type="Proteomes" id="UP000295066"/>
    </source>
</evidence>
<keyword evidence="2" id="KW-0813">Transport</keyword>
<evidence type="ECO:0000313" key="11">
    <source>
        <dbReference type="EMBL" id="TDY61219.1"/>
    </source>
</evidence>
<organism evidence="11 12">
    <name type="scientific">Aminivibrio pyruvatiphilus</name>
    <dbReference type="NCBI Taxonomy" id="1005740"/>
    <lineage>
        <taxon>Bacteria</taxon>
        <taxon>Thermotogati</taxon>
        <taxon>Synergistota</taxon>
        <taxon>Synergistia</taxon>
        <taxon>Synergistales</taxon>
        <taxon>Aminobacteriaceae</taxon>
        <taxon>Aminivibrio</taxon>
    </lineage>
</organism>
<dbReference type="GO" id="GO:0005886">
    <property type="term" value="C:plasma membrane"/>
    <property type="evidence" value="ECO:0007669"/>
    <property type="project" value="UniProtKB-SubCell"/>
</dbReference>
<feature type="transmembrane region" description="Helical" evidence="9">
    <location>
        <begin position="12"/>
        <end position="36"/>
    </location>
</feature>
<feature type="transmembrane region" description="Helical" evidence="9">
    <location>
        <begin position="48"/>
        <end position="67"/>
    </location>
</feature>
<dbReference type="EMBL" id="SORI01000006">
    <property type="protein sequence ID" value="TDY61219.1"/>
    <property type="molecule type" value="Genomic_DNA"/>
</dbReference>
<evidence type="ECO:0000256" key="4">
    <source>
        <dbReference type="ARBA" id="ARBA00022519"/>
    </source>
</evidence>
<dbReference type="PANTHER" id="PTHR35011:SF2">
    <property type="entry name" value="2,3-DIKETO-L-GULONATE TRAP TRANSPORTER SMALL PERMEASE PROTEIN YIAM"/>
    <property type="match status" value="1"/>
</dbReference>
<comment type="caution">
    <text evidence="11">The sequence shown here is derived from an EMBL/GenBank/DDBJ whole genome shotgun (WGS) entry which is preliminary data.</text>
</comment>
<comment type="similarity">
    <text evidence="8">Belongs to the TRAP transporter small permease family.</text>
</comment>
<comment type="subcellular location">
    <subcellularLocation>
        <location evidence="1">Cell inner membrane</location>
        <topology evidence="1">Multi-pass membrane protein</topology>
    </subcellularLocation>
</comment>
<dbReference type="InterPro" id="IPR055348">
    <property type="entry name" value="DctQ"/>
</dbReference>
<evidence type="ECO:0000256" key="9">
    <source>
        <dbReference type="SAM" id="Phobius"/>
    </source>
</evidence>
<accession>A0A4R8M734</accession>
<feature type="transmembrane region" description="Helical" evidence="9">
    <location>
        <begin position="88"/>
        <end position="109"/>
    </location>
</feature>
<keyword evidence="4" id="KW-0997">Cell inner membrane</keyword>
<name>A0A4R8M734_9BACT</name>
<dbReference type="OrthoDB" id="49066at2"/>
<dbReference type="GO" id="GO:0015740">
    <property type="term" value="P:C4-dicarboxylate transport"/>
    <property type="evidence" value="ECO:0007669"/>
    <property type="project" value="TreeGrafter"/>
</dbReference>
<dbReference type="GO" id="GO:0022857">
    <property type="term" value="F:transmembrane transporter activity"/>
    <property type="evidence" value="ECO:0007669"/>
    <property type="project" value="TreeGrafter"/>
</dbReference>
<keyword evidence="12" id="KW-1185">Reference proteome</keyword>
<evidence type="ECO:0000256" key="6">
    <source>
        <dbReference type="ARBA" id="ARBA00022989"/>
    </source>
</evidence>
<reference evidence="11 12" key="1">
    <citation type="submission" date="2019-03" db="EMBL/GenBank/DDBJ databases">
        <title>Genomic Encyclopedia of Type Strains, Phase IV (KMG-IV): sequencing the most valuable type-strain genomes for metagenomic binning, comparative biology and taxonomic classification.</title>
        <authorList>
            <person name="Goeker M."/>
        </authorList>
    </citation>
    <scope>NUCLEOTIDE SEQUENCE [LARGE SCALE GENOMIC DNA]</scope>
    <source>
        <strain evidence="11 12">DSM 25964</strain>
    </source>
</reference>
<evidence type="ECO:0000256" key="1">
    <source>
        <dbReference type="ARBA" id="ARBA00004429"/>
    </source>
</evidence>
<dbReference type="InterPro" id="IPR007387">
    <property type="entry name" value="TRAP_DctQ"/>
</dbReference>
<gene>
    <name evidence="11" type="ORF">C8D99_10674</name>
</gene>
<feature type="domain" description="Tripartite ATP-independent periplasmic transporters DctQ component" evidence="10">
    <location>
        <begin position="26"/>
        <end position="151"/>
    </location>
</feature>
<sequence length="161" mass="18662">MRIWKSLYDGIYRLIDVIMIVSLIVMVLSVFTNVFFRYFDHAFTWVDEVSRFAFVWLCFSAFVAGMRRMMHPAFTMISDRFTGRSGQVYRTVILGLILVFTAFVLVGGAQYVYRIRIQKTSILLISVAWQYSAVPIMSALMLVEIVKQLKDTWFPAKEGSL</sequence>
<keyword evidence="6 9" id="KW-1133">Transmembrane helix</keyword>
<feature type="transmembrane region" description="Helical" evidence="9">
    <location>
        <begin position="121"/>
        <end position="143"/>
    </location>
</feature>
<dbReference type="PANTHER" id="PTHR35011">
    <property type="entry name" value="2,3-DIKETO-L-GULONATE TRAP TRANSPORTER SMALL PERMEASE PROTEIN YIAM"/>
    <property type="match status" value="1"/>
</dbReference>
<evidence type="ECO:0000256" key="3">
    <source>
        <dbReference type="ARBA" id="ARBA00022475"/>
    </source>
</evidence>
<protein>
    <submittedName>
        <fullName evidence="11">TRAP-type C4-dicarboxylate transport system permease small subunit</fullName>
    </submittedName>
</protein>
<proteinExistence type="inferred from homology"/>
<keyword evidence="7 9" id="KW-0472">Membrane</keyword>
<dbReference type="AlphaFoldDB" id="A0A4R8M734"/>
<dbReference type="RefSeq" id="WP_133957269.1">
    <property type="nucleotide sequence ID" value="NZ_SORI01000006.1"/>
</dbReference>
<keyword evidence="3" id="KW-1003">Cell membrane</keyword>
<dbReference type="Pfam" id="PF04290">
    <property type="entry name" value="DctQ"/>
    <property type="match status" value="1"/>
</dbReference>
<evidence type="ECO:0000256" key="7">
    <source>
        <dbReference type="ARBA" id="ARBA00023136"/>
    </source>
</evidence>